<dbReference type="InterPro" id="IPR037208">
    <property type="entry name" value="Spo0E-like_sf"/>
</dbReference>
<proteinExistence type="predicted"/>
<dbReference type="RefSeq" id="WP_199228198.1">
    <property type="nucleotide sequence ID" value="NZ_PDOD01000005.1"/>
</dbReference>
<evidence type="ECO:0000313" key="3">
    <source>
        <dbReference type="Proteomes" id="UP000248214"/>
    </source>
</evidence>
<dbReference type="GO" id="GO:0043937">
    <property type="term" value="P:regulation of sporulation"/>
    <property type="evidence" value="ECO:0007669"/>
    <property type="project" value="InterPro"/>
</dbReference>
<dbReference type="EMBL" id="PDOD01000005">
    <property type="protein sequence ID" value="PYZ91906.1"/>
    <property type="molecule type" value="Genomic_DNA"/>
</dbReference>
<dbReference type="AlphaFoldDB" id="A0A323TA89"/>
<keyword evidence="1" id="KW-0175">Coiled coil</keyword>
<reference evidence="2 3" key="1">
    <citation type="submission" date="2017-10" db="EMBL/GenBank/DDBJ databases">
        <title>Bacillus sp. nov., a halophilic bacterium isolated from a Keqin Lake.</title>
        <authorList>
            <person name="Wang H."/>
        </authorList>
    </citation>
    <scope>NUCLEOTIDE SEQUENCE [LARGE SCALE GENOMIC DNA]</scope>
    <source>
        <strain evidence="2 3">KQ-12</strain>
    </source>
</reference>
<dbReference type="Gene3D" id="4.10.280.10">
    <property type="entry name" value="Helix-loop-helix DNA-binding domain"/>
    <property type="match status" value="1"/>
</dbReference>
<sequence>MTVKTHSMNELLQEIEQVRNRMNELSAHMQRTSKEVVELSTHLDKLLNEYQSQQINHHKNK</sequence>
<evidence type="ECO:0000313" key="2">
    <source>
        <dbReference type="EMBL" id="PYZ91906.1"/>
    </source>
</evidence>
<evidence type="ECO:0008006" key="4">
    <source>
        <dbReference type="Google" id="ProtNLM"/>
    </source>
</evidence>
<feature type="coiled-coil region" evidence="1">
    <location>
        <begin position="8"/>
        <end position="49"/>
    </location>
</feature>
<gene>
    <name evidence="2" type="ORF">CR194_17030</name>
</gene>
<dbReference type="InterPro" id="IPR036638">
    <property type="entry name" value="HLH_DNA-bd_sf"/>
</dbReference>
<dbReference type="GO" id="GO:0046983">
    <property type="term" value="F:protein dimerization activity"/>
    <property type="evidence" value="ECO:0007669"/>
    <property type="project" value="InterPro"/>
</dbReference>
<comment type="caution">
    <text evidence="2">The sequence shown here is derived from an EMBL/GenBank/DDBJ whole genome shotgun (WGS) entry which is preliminary data.</text>
</comment>
<dbReference type="Pfam" id="PF09388">
    <property type="entry name" value="SpoOE-like"/>
    <property type="match status" value="1"/>
</dbReference>
<keyword evidence="3" id="KW-1185">Reference proteome</keyword>
<accession>A0A323TA89</accession>
<name>A0A323TA89_9BACI</name>
<dbReference type="Proteomes" id="UP000248214">
    <property type="component" value="Unassembled WGS sequence"/>
</dbReference>
<dbReference type="InterPro" id="IPR018540">
    <property type="entry name" value="Spo0E-like"/>
</dbReference>
<dbReference type="SUPFAM" id="SSF140500">
    <property type="entry name" value="BAS1536-like"/>
    <property type="match status" value="1"/>
</dbReference>
<evidence type="ECO:0000256" key="1">
    <source>
        <dbReference type="SAM" id="Coils"/>
    </source>
</evidence>
<protein>
    <recommendedName>
        <fullName evidence="4">Spo0E family sporulation regulatory protein-aspartic acid phosphatase</fullName>
    </recommendedName>
</protein>
<organism evidence="2 3">
    <name type="scientific">Salipaludibacillus keqinensis</name>
    <dbReference type="NCBI Taxonomy" id="2045207"/>
    <lineage>
        <taxon>Bacteria</taxon>
        <taxon>Bacillati</taxon>
        <taxon>Bacillota</taxon>
        <taxon>Bacilli</taxon>
        <taxon>Bacillales</taxon>
        <taxon>Bacillaceae</taxon>
    </lineage>
</organism>